<dbReference type="GO" id="GO:0043024">
    <property type="term" value="F:ribosomal small subunit binding"/>
    <property type="evidence" value="ECO:0007669"/>
    <property type="project" value="TreeGrafter"/>
</dbReference>
<dbReference type="PANTHER" id="PTHR33515">
    <property type="entry name" value="RIBOSOME-BINDING FACTOR A, CHLOROPLASTIC-RELATED"/>
    <property type="match status" value="1"/>
</dbReference>
<name>A0A1F5YD87_9BACT</name>
<evidence type="ECO:0000313" key="3">
    <source>
        <dbReference type="EMBL" id="OGF98104.1"/>
    </source>
</evidence>
<dbReference type="GO" id="GO:0030490">
    <property type="term" value="P:maturation of SSU-rRNA"/>
    <property type="evidence" value="ECO:0007669"/>
    <property type="project" value="UniProtKB-UniRule"/>
</dbReference>
<comment type="function">
    <text evidence="2">One of several proteins that assist in the late maturation steps of the functional core of the 30S ribosomal subunit. Associates with free 30S ribosomal subunits (but not with 30S subunits that are part of 70S ribosomes or polysomes). Required for efficient processing of 16S rRNA. May interact with the 5'-terminal helix region of 16S rRNA.</text>
</comment>
<comment type="caution">
    <text evidence="3">The sequence shown here is derived from an EMBL/GenBank/DDBJ whole genome shotgun (WGS) entry which is preliminary data.</text>
</comment>
<evidence type="ECO:0000256" key="2">
    <source>
        <dbReference type="HAMAP-Rule" id="MF_00003"/>
    </source>
</evidence>
<accession>A0A1F5YD87</accession>
<protein>
    <recommendedName>
        <fullName evidence="2">Ribosome-binding factor A</fullName>
    </recommendedName>
</protein>
<evidence type="ECO:0000313" key="4">
    <source>
        <dbReference type="Proteomes" id="UP000179034"/>
    </source>
</evidence>
<dbReference type="Gene3D" id="3.30.300.20">
    <property type="match status" value="1"/>
</dbReference>
<evidence type="ECO:0000256" key="1">
    <source>
        <dbReference type="ARBA" id="ARBA00022517"/>
    </source>
</evidence>
<dbReference type="AlphaFoldDB" id="A0A1F5YD87"/>
<gene>
    <name evidence="2" type="primary">rbfA</name>
    <name evidence="3" type="ORF">A2Z06_02750</name>
</gene>
<dbReference type="InterPro" id="IPR000238">
    <property type="entry name" value="RbfA"/>
</dbReference>
<keyword evidence="1 2" id="KW-0690">Ribosome biogenesis</keyword>
<dbReference type="InterPro" id="IPR023799">
    <property type="entry name" value="RbfA_dom_sf"/>
</dbReference>
<dbReference type="Proteomes" id="UP000179034">
    <property type="component" value="Unassembled WGS sequence"/>
</dbReference>
<sequence>MRFGYSRSDRVSELILQEVSWIIRNGVKDPRIGFVTVTAVELSPDLRHARIYCSVMGNEEEKIRSWRVLNRAKGYIRSSFGHRVRLKYLPEFVFVLDRSLERVQRIDELLRGLSEKKDRQEEG</sequence>
<comment type="similarity">
    <text evidence="2">Belongs to the RbfA family.</text>
</comment>
<dbReference type="EMBL" id="MFIW01000008">
    <property type="protein sequence ID" value="OGF98104.1"/>
    <property type="molecule type" value="Genomic_DNA"/>
</dbReference>
<dbReference type="InterPro" id="IPR015946">
    <property type="entry name" value="KH_dom-like_a/b"/>
</dbReference>
<dbReference type="NCBIfam" id="TIGR00082">
    <property type="entry name" value="rbfA"/>
    <property type="match status" value="1"/>
</dbReference>
<comment type="subcellular location">
    <subcellularLocation>
        <location evidence="2">Cytoplasm</location>
    </subcellularLocation>
</comment>
<proteinExistence type="inferred from homology"/>
<comment type="subunit">
    <text evidence="2">Monomer. Binds 30S ribosomal subunits, but not 50S ribosomal subunits or 70S ribosomes.</text>
</comment>
<dbReference type="Pfam" id="PF02033">
    <property type="entry name" value="RBFA"/>
    <property type="match status" value="1"/>
</dbReference>
<dbReference type="HAMAP" id="MF_00003">
    <property type="entry name" value="RbfA"/>
    <property type="match status" value="1"/>
</dbReference>
<dbReference type="SUPFAM" id="SSF89919">
    <property type="entry name" value="Ribosome-binding factor A, RbfA"/>
    <property type="match status" value="1"/>
</dbReference>
<organism evidence="3 4">
    <name type="scientific">Candidatus Glassbacteria bacterium RBG_16_58_8</name>
    <dbReference type="NCBI Taxonomy" id="1817866"/>
    <lineage>
        <taxon>Bacteria</taxon>
        <taxon>Candidatus Glassiibacteriota</taxon>
    </lineage>
</organism>
<keyword evidence="2" id="KW-0963">Cytoplasm</keyword>
<reference evidence="3 4" key="1">
    <citation type="journal article" date="2016" name="Nat. Commun.">
        <title>Thousands of microbial genomes shed light on interconnected biogeochemical processes in an aquifer system.</title>
        <authorList>
            <person name="Anantharaman K."/>
            <person name="Brown C.T."/>
            <person name="Hug L.A."/>
            <person name="Sharon I."/>
            <person name="Castelle C.J."/>
            <person name="Probst A.J."/>
            <person name="Thomas B.C."/>
            <person name="Singh A."/>
            <person name="Wilkins M.J."/>
            <person name="Karaoz U."/>
            <person name="Brodie E.L."/>
            <person name="Williams K.H."/>
            <person name="Hubbard S.S."/>
            <person name="Banfield J.F."/>
        </authorList>
    </citation>
    <scope>NUCLEOTIDE SEQUENCE [LARGE SCALE GENOMIC DNA]</scope>
</reference>
<dbReference type="PANTHER" id="PTHR33515:SF1">
    <property type="entry name" value="RIBOSOME-BINDING FACTOR A, CHLOROPLASTIC-RELATED"/>
    <property type="match status" value="1"/>
</dbReference>
<dbReference type="GO" id="GO:0005829">
    <property type="term" value="C:cytosol"/>
    <property type="evidence" value="ECO:0007669"/>
    <property type="project" value="TreeGrafter"/>
</dbReference>